<proteinExistence type="predicted"/>
<gene>
    <name evidence="2" type="ORF">GP644_17225</name>
</gene>
<dbReference type="RefSeq" id="WP_158980593.1">
    <property type="nucleotide sequence ID" value="NZ_WSFO01000011.1"/>
</dbReference>
<evidence type="ECO:0000313" key="3">
    <source>
        <dbReference type="Proteomes" id="UP000441586"/>
    </source>
</evidence>
<comment type="caution">
    <text evidence="2">The sequence shown here is derived from an EMBL/GenBank/DDBJ whole genome shotgun (WGS) entry which is preliminary data.</text>
</comment>
<accession>A0A6A4R7Z5</accession>
<dbReference type="Proteomes" id="UP000441586">
    <property type="component" value="Unassembled WGS sequence"/>
</dbReference>
<name>A0A6A4R7Z5_9RHOB</name>
<organism evidence="2 3">
    <name type="scientific">Parasedimentitalea maritima</name>
    <dbReference type="NCBI Taxonomy" id="2578117"/>
    <lineage>
        <taxon>Bacteria</taxon>
        <taxon>Pseudomonadati</taxon>
        <taxon>Pseudomonadota</taxon>
        <taxon>Alphaproteobacteria</taxon>
        <taxon>Rhodobacterales</taxon>
        <taxon>Paracoccaceae</taxon>
        <taxon>Parasedimentitalea</taxon>
    </lineage>
</organism>
<dbReference type="AlphaFoldDB" id="A0A6A4R7Z5"/>
<dbReference type="EMBL" id="WSFO01000011">
    <property type="protein sequence ID" value="KAE9627843.1"/>
    <property type="molecule type" value="Genomic_DNA"/>
</dbReference>
<evidence type="ECO:0000259" key="1">
    <source>
        <dbReference type="Pfam" id="PF08447"/>
    </source>
</evidence>
<dbReference type="SUPFAM" id="SSF55785">
    <property type="entry name" value="PYP-like sensor domain (PAS domain)"/>
    <property type="match status" value="1"/>
</dbReference>
<protein>
    <submittedName>
        <fullName evidence="2">Chemotaxis protein</fullName>
    </submittedName>
</protein>
<dbReference type="InterPro" id="IPR035965">
    <property type="entry name" value="PAS-like_dom_sf"/>
</dbReference>
<dbReference type="Gene3D" id="3.30.450.20">
    <property type="entry name" value="PAS domain"/>
    <property type="match status" value="1"/>
</dbReference>
<sequence>MSFHDRRQETRPTSGEAPFGLNEVFFSRTDDRGIIRAYNYVFHRVAHYEAKDLLAKPHNIIRHPDMPRGVFHLFWDTLKSGRFMGAYVKNKAKDGLHYWVFAVVAHTSDGYLSARIKPSSSLFTTVMSEYDALLEAEKKEKLSPEESATRLLERLKALGFDDYHSFAAYALAEELTARDAGLSAFPDPKITEFRTKLDHADELVKETEGLVQEFEAMRTIPHNLRVIASRIEPAGGPVTVLSQNYGTMSRDMSDWFATHVLGENSNFAAIKGTVNNSMFVECMARIMIECDTQLQKEKRDIEGINMQQERKILGDLVKDQRKSARDGLANVNFEADRILTACNVMHRHFLGLSSTRVLCKIESARLPTEGEALTAIIDQLGIFQARISSQLERIAHLSTAIQASDH</sequence>
<feature type="domain" description="PAS fold-3" evidence="1">
    <location>
        <begin position="42"/>
        <end position="104"/>
    </location>
</feature>
<evidence type="ECO:0000313" key="2">
    <source>
        <dbReference type="EMBL" id="KAE9627843.1"/>
    </source>
</evidence>
<reference evidence="2 3" key="1">
    <citation type="submission" date="2019-12" db="EMBL/GenBank/DDBJ databases">
        <authorList>
            <person name="Zhang Y.-J."/>
        </authorList>
    </citation>
    <scope>NUCLEOTIDE SEQUENCE [LARGE SCALE GENOMIC DNA]</scope>
    <source>
        <strain evidence="2 3">H18S-6</strain>
    </source>
</reference>
<dbReference type="Pfam" id="PF08447">
    <property type="entry name" value="PAS_3"/>
    <property type="match status" value="1"/>
</dbReference>
<dbReference type="InterPro" id="IPR013655">
    <property type="entry name" value="PAS_fold_3"/>
</dbReference>